<dbReference type="PATRIC" id="fig|1348973.3.peg.3126"/>
<evidence type="ECO:0000256" key="13">
    <source>
        <dbReference type="ARBA" id="ARBA00023136"/>
    </source>
</evidence>
<comment type="subcellular location">
    <subcellularLocation>
        <location evidence="2">Cell membrane</location>
        <topology evidence="2">Multi-pass membrane protein</topology>
    </subcellularLocation>
</comment>
<dbReference type="InterPro" id="IPR050398">
    <property type="entry name" value="HssS/ArlS-like"/>
</dbReference>
<dbReference type="PRINTS" id="PR00344">
    <property type="entry name" value="BCTRLSENSOR"/>
</dbReference>
<evidence type="ECO:0000256" key="2">
    <source>
        <dbReference type="ARBA" id="ARBA00004651"/>
    </source>
</evidence>
<keyword evidence="14" id="KW-0175">Coiled coil</keyword>
<evidence type="ECO:0000256" key="1">
    <source>
        <dbReference type="ARBA" id="ARBA00000085"/>
    </source>
</evidence>
<dbReference type="InterPro" id="IPR004358">
    <property type="entry name" value="Sig_transdc_His_kin-like_C"/>
</dbReference>
<dbReference type="Gene3D" id="3.30.565.10">
    <property type="entry name" value="Histidine kinase-like ATPase, C-terminal domain"/>
    <property type="match status" value="1"/>
</dbReference>
<dbReference type="InterPro" id="IPR003660">
    <property type="entry name" value="HAMP_dom"/>
</dbReference>
<dbReference type="PANTHER" id="PTHR45528:SF1">
    <property type="entry name" value="SENSOR HISTIDINE KINASE CPXA"/>
    <property type="match status" value="1"/>
</dbReference>
<feature type="transmembrane region" description="Helical" evidence="15">
    <location>
        <begin position="162"/>
        <end position="185"/>
    </location>
</feature>
<evidence type="ECO:0000256" key="3">
    <source>
        <dbReference type="ARBA" id="ARBA00012438"/>
    </source>
</evidence>
<dbReference type="Pfam" id="PF00672">
    <property type="entry name" value="HAMP"/>
    <property type="match status" value="1"/>
</dbReference>
<feature type="transmembrane region" description="Helical" evidence="15">
    <location>
        <begin position="6"/>
        <end position="28"/>
    </location>
</feature>
<comment type="catalytic activity">
    <reaction evidence="1">
        <text>ATP + protein L-histidine = ADP + protein N-phospho-L-histidine.</text>
        <dbReference type="EC" id="2.7.13.3"/>
    </reaction>
</comment>
<proteinExistence type="predicted"/>
<dbReference type="Proteomes" id="UP000027936">
    <property type="component" value="Unassembled WGS sequence"/>
</dbReference>
<keyword evidence="9 18" id="KW-0418">Kinase</keyword>
<dbReference type="InterPro" id="IPR036890">
    <property type="entry name" value="HATPase_C_sf"/>
</dbReference>
<keyword evidence="4" id="KW-1003">Cell membrane</keyword>
<dbReference type="FunFam" id="3.30.565.10:FF:000006">
    <property type="entry name" value="Sensor histidine kinase WalK"/>
    <property type="match status" value="1"/>
</dbReference>
<evidence type="ECO:0000256" key="10">
    <source>
        <dbReference type="ARBA" id="ARBA00022840"/>
    </source>
</evidence>
<keyword evidence="12" id="KW-0902">Two-component regulatory system</keyword>
<dbReference type="EMBL" id="JJRY01000014">
    <property type="protein sequence ID" value="KEF37439.1"/>
    <property type="molecule type" value="Genomic_DNA"/>
</dbReference>
<evidence type="ECO:0000259" key="17">
    <source>
        <dbReference type="PROSITE" id="PS50885"/>
    </source>
</evidence>
<evidence type="ECO:0000256" key="8">
    <source>
        <dbReference type="ARBA" id="ARBA00022741"/>
    </source>
</evidence>
<dbReference type="SMART" id="SM00304">
    <property type="entry name" value="HAMP"/>
    <property type="match status" value="1"/>
</dbReference>
<dbReference type="SUPFAM" id="SSF158472">
    <property type="entry name" value="HAMP domain-like"/>
    <property type="match status" value="1"/>
</dbReference>
<gene>
    <name evidence="18" type="ORF">M670_03246</name>
</gene>
<evidence type="ECO:0000256" key="4">
    <source>
        <dbReference type="ARBA" id="ARBA00022475"/>
    </source>
</evidence>
<dbReference type="PANTHER" id="PTHR45528">
    <property type="entry name" value="SENSOR HISTIDINE KINASE CPXA"/>
    <property type="match status" value="1"/>
</dbReference>
<organism evidence="18 19">
    <name type="scientific">Schinkia azotoformans MEV2011</name>
    <dbReference type="NCBI Taxonomy" id="1348973"/>
    <lineage>
        <taxon>Bacteria</taxon>
        <taxon>Bacillati</taxon>
        <taxon>Bacillota</taxon>
        <taxon>Bacilli</taxon>
        <taxon>Bacillales</taxon>
        <taxon>Bacillaceae</taxon>
        <taxon>Calidifontibacillus/Schinkia group</taxon>
        <taxon>Schinkia</taxon>
    </lineage>
</organism>
<name>A0A072NIA2_SCHAZ</name>
<dbReference type="FunFam" id="1.10.287.130:FF:000001">
    <property type="entry name" value="Two-component sensor histidine kinase"/>
    <property type="match status" value="1"/>
</dbReference>
<protein>
    <recommendedName>
        <fullName evidence="3">histidine kinase</fullName>
        <ecNumber evidence="3">2.7.13.3</ecNumber>
    </recommendedName>
</protein>
<evidence type="ECO:0000313" key="18">
    <source>
        <dbReference type="EMBL" id="KEF37439.1"/>
    </source>
</evidence>
<dbReference type="PROSITE" id="PS50885">
    <property type="entry name" value="HAMP"/>
    <property type="match status" value="1"/>
</dbReference>
<dbReference type="InterPro" id="IPR003661">
    <property type="entry name" value="HisK_dim/P_dom"/>
</dbReference>
<evidence type="ECO:0000259" key="16">
    <source>
        <dbReference type="PROSITE" id="PS50109"/>
    </source>
</evidence>
<dbReference type="GO" id="GO:0000155">
    <property type="term" value="F:phosphorelay sensor kinase activity"/>
    <property type="evidence" value="ECO:0007669"/>
    <property type="project" value="InterPro"/>
</dbReference>
<evidence type="ECO:0000256" key="11">
    <source>
        <dbReference type="ARBA" id="ARBA00022989"/>
    </source>
</evidence>
<feature type="domain" description="Histidine kinase" evidence="16">
    <location>
        <begin position="242"/>
        <end position="458"/>
    </location>
</feature>
<dbReference type="CDD" id="cd00082">
    <property type="entry name" value="HisKA"/>
    <property type="match status" value="1"/>
</dbReference>
<dbReference type="SUPFAM" id="SSF47384">
    <property type="entry name" value="Homodimeric domain of signal transducing histidine kinase"/>
    <property type="match status" value="1"/>
</dbReference>
<dbReference type="Gene3D" id="6.10.340.10">
    <property type="match status" value="1"/>
</dbReference>
<evidence type="ECO:0000256" key="6">
    <source>
        <dbReference type="ARBA" id="ARBA00022679"/>
    </source>
</evidence>
<dbReference type="InterPro" id="IPR003594">
    <property type="entry name" value="HATPase_dom"/>
</dbReference>
<evidence type="ECO:0000256" key="12">
    <source>
        <dbReference type="ARBA" id="ARBA00023012"/>
    </source>
</evidence>
<accession>A0A072NIA2</accession>
<dbReference type="Pfam" id="PF02518">
    <property type="entry name" value="HATPase_c"/>
    <property type="match status" value="1"/>
</dbReference>
<evidence type="ECO:0000256" key="15">
    <source>
        <dbReference type="SAM" id="Phobius"/>
    </source>
</evidence>
<evidence type="ECO:0000256" key="9">
    <source>
        <dbReference type="ARBA" id="ARBA00022777"/>
    </source>
</evidence>
<keyword evidence="7 15" id="KW-0812">Transmembrane</keyword>
<dbReference type="EC" id="2.7.13.3" evidence="3"/>
<keyword evidence="6" id="KW-0808">Transferase</keyword>
<dbReference type="GO" id="GO:0005524">
    <property type="term" value="F:ATP binding"/>
    <property type="evidence" value="ECO:0007669"/>
    <property type="project" value="UniProtKB-KW"/>
</dbReference>
<evidence type="ECO:0000256" key="7">
    <source>
        <dbReference type="ARBA" id="ARBA00022692"/>
    </source>
</evidence>
<dbReference type="AlphaFoldDB" id="A0A072NIA2"/>
<sequence>MNKLSIRLGLLFFIFILLIETMLFFFLYQGIISERIQSETGNLLARGTTHRNVLEKNFQESTIEHVALMETEAATDVVITDENNKVIKSSNEITDGMQELINNSKTHHFTHHGELLEDRWKTEKYMATVSPIVVNKKVVGFVFMFLETVPIRNMIHQLTNQFILVGVISIFITLITIFLLSKFIVSPLLEMKRVTEQISQGNHENELNTKRDDELGDLARSIQLLSDNLERLKKDRNEFLSSISHDLKTPLTYLKGYADIAKRPNLTNEQRNEYLAIIKEEAENVVALINDLFELAKMDENQFTIHRRPVMLNDFLEKISQKFQPAFNEANIILQIKCAANIRVSIDAERFRQVISNLLDNALKYSPANTTVTVEVNQNKNGTTITVSDEGEGISEKDLPNIWDRLYRVEKSRSRSTGGSGLGLAIVKKIIEGHGGEISVRSKVNVGTAFTIHLKDGGAN</sequence>
<dbReference type="PROSITE" id="PS50109">
    <property type="entry name" value="HIS_KIN"/>
    <property type="match status" value="1"/>
</dbReference>
<evidence type="ECO:0000256" key="5">
    <source>
        <dbReference type="ARBA" id="ARBA00022553"/>
    </source>
</evidence>
<dbReference type="Pfam" id="PF00512">
    <property type="entry name" value="HisKA"/>
    <property type="match status" value="1"/>
</dbReference>
<keyword evidence="13 15" id="KW-0472">Membrane</keyword>
<dbReference type="InterPro" id="IPR005467">
    <property type="entry name" value="His_kinase_dom"/>
</dbReference>
<keyword evidence="11 15" id="KW-1133">Transmembrane helix</keyword>
<reference evidence="18 19" key="1">
    <citation type="submission" date="2014-04" db="EMBL/GenBank/DDBJ databases">
        <title>Draft genome sequence of Bacillus azotoformans MEV2011, a (co-) denitrifying strain unable to grow in the presence of oxygen.</title>
        <authorList>
            <person name="Nielsen M."/>
            <person name="Schreiber L."/>
            <person name="Finster K."/>
            <person name="Schramm A."/>
        </authorList>
    </citation>
    <scope>NUCLEOTIDE SEQUENCE [LARGE SCALE GENOMIC DNA]</scope>
    <source>
        <strain evidence="18 19">MEV2011</strain>
    </source>
</reference>
<dbReference type="GO" id="GO:0005886">
    <property type="term" value="C:plasma membrane"/>
    <property type="evidence" value="ECO:0007669"/>
    <property type="project" value="UniProtKB-SubCell"/>
</dbReference>
<keyword evidence="10" id="KW-0067">ATP-binding</keyword>
<evidence type="ECO:0000313" key="19">
    <source>
        <dbReference type="Proteomes" id="UP000027936"/>
    </source>
</evidence>
<dbReference type="SUPFAM" id="SSF55874">
    <property type="entry name" value="ATPase domain of HSP90 chaperone/DNA topoisomerase II/histidine kinase"/>
    <property type="match status" value="1"/>
</dbReference>
<evidence type="ECO:0000256" key="14">
    <source>
        <dbReference type="SAM" id="Coils"/>
    </source>
</evidence>
<keyword evidence="8" id="KW-0547">Nucleotide-binding</keyword>
<dbReference type="RefSeq" id="WP_035196767.1">
    <property type="nucleotide sequence ID" value="NZ_JJRY01000014.1"/>
</dbReference>
<dbReference type="InterPro" id="IPR036097">
    <property type="entry name" value="HisK_dim/P_sf"/>
</dbReference>
<keyword evidence="5" id="KW-0597">Phosphoprotein</keyword>
<feature type="coiled-coil region" evidence="14">
    <location>
        <begin position="215"/>
        <end position="242"/>
    </location>
</feature>
<feature type="domain" description="HAMP" evidence="17">
    <location>
        <begin position="182"/>
        <end position="234"/>
    </location>
</feature>
<dbReference type="OrthoDB" id="9813151at2"/>
<comment type="caution">
    <text evidence="18">The sequence shown here is derived from an EMBL/GenBank/DDBJ whole genome shotgun (WGS) entry which is preliminary data.</text>
</comment>
<dbReference type="Gene3D" id="1.10.287.130">
    <property type="match status" value="1"/>
</dbReference>
<dbReference type="SMART" id="SM00388">
    <property type="entry name" value="HisKA"/>
    <property type="match status" value="1"/>
</dbReference>
<dbReference type="SMART" id="SM00387">
    <property type="entry name" value="HATPase_c"/>
    <property type="match status" value="1"/>
</dbReference>
<dbReference type="CDD" id="cd00075">
    <property type="entry name" value="HATPase"/>
    <property type="match status" value="1"/>
</dbReference>
<dbReference type="CDD" id="cd06225">
    <property type="entry name" value="HAMP"/>
    <property type="match status" value="1"/>
</dbReference>